<keyword evidence="4" id="KW-0378">Hydrolase</keyword>
<reference evidence="10" key="1">
    <citation type="journal article" date="2021" name="Nat. Commun.">
        <title>Genetic determinants of endophytism in the Arabidopsis root mycobiome.</title>
        <authorList>
            <person name="Mesny F."/>
            <person name="Miyauchi S."/>
            <person name="Thiergart T."/>
            <person name="Pickel B."/>
            <person name="Atanasova L."/>
            <person name="Karlsson M."/>
            <person name="Huettel B."/>
            <person name="Barry K.W."/>
            <person name="Haridas S."/>
            <person name="Chen C."/>
            <person name="Bauer D."/>
            <person name="Andreopoulos W."/>
            <person name="Pangilinan J."/>
            <person name="LaButti K."/>
            <person name="Riley R."/>
            <person name="Lipzen A."/>
            <person name="Clum A."/>
            <person name="Drula E."/>
            <person name="Henrissat B."/>
            <person name="Kohler A."/>
            <person name="Grigoriev I.V."/>
            <person name="Martin F.M."/>
            <person name="Hacquard S."/>
        </authorList>
    </citation>
    <scope>NUCLEOTIDE SEQUENCE</scope>
    <source>
        <strain evidence="10">MPI-CAGE-AT-0147</strain>
    </source>
</reference>
<feature type="transmembrane region" description="Helical" evidence="8">
    <location>
        <begin position="401"/>
        <end position="418"/>
    </location>
</feature>
<dbReference type="Gene3D" id="1.20.1540.10">
    <property type="entry name" value="Rhomboid-like"/>
    <property type="match status" value="1"/>
</dbReference>
<evidence type="ECO:0000256" key="7">
    <source>
        <dbReference type="SAM" id="MobiDB-lite"/>
    </source>
</evidence>
<keyword evidence="6 8" id="KW-0472">Membrane</keyword>
<proteinExistence type="inferred from homology"/>
<dbReference type="Proteomes" id="UP000738349">
    <property type="component" value="Unassembled WGS sequence"/>
</dbReference>
<dbReference type="AlphaFoldDB" id="A0A9P9JLH0"/>
<accession>A0A9P9JLH0</accession>
<comment type="similarity">
    <text evidence="2">Belongs to the peptidase S54 family.</text>
</comment>
<evidence type="ECO:0000256" key="2">
    <source>
        <dbReference type="ARBA" id="ARBA00009045"/>
    </source>
</evidence>
<dbReference type="PANTHER" id="PTHR43731:SF14">
    <property type="entry name" value="PRESENILIN-ASSOCIATED RHOMBOID-LIKE PROTEIN, MITOCHONDRIAL"/>
    <property type="match status" value="1"/>
</dbReference>
<feature type="region of interest" description="Disordered" evidence="7">
    <location>
        <begin position="549"/>
        <end position="568"/>
    </location>
</feature>
<feature type="transmembrane region" description="Helical" evidence="8">
    <location>
        <begin position="484"/>
        <end position="504"/>
    </location>
</feature>
<evidence type="ECO:0000256" key="6">
    <source>
        <dbReference type="ARBA" id="ARBA00023136"/>
    </source>
</evidence>
<dbReference type="SUPFAM" id="SSF144091">
    <property type="entry name" value="Rhomboid-like"/>
    <property type="match status" value="1"/>
</dbReference>
<dbReference type="InterPro" id="IPR035952">
    <property type="entry name" value="Rhomboid-like_sf"/>
</dbReference>
<dbReference type="InterPro" id="IPR050925">
    <property type="entry name" value="Rhomboid_protease_S54"/>
</dbReference>
<dbReference type="GO" id="GO:0016020">
    <property type="term" value="C:membrane"/>
    <property type="evidence" value="ECO:0007669"/>
    <property type="project" value="UniProtKB-SubCell"/>
</dbReference>
<dbReference type="EMBL" id="JAGMUV010000002">
    <property type="protein sequence ID" value="KAH7170882.1"/>
    <property type="molecule type" value="Genomic_DNA"/>
</dbReference>
<dbReference type="Pfam" id="PF01694">
    <property type="entry name" value="Rhomboid"/>
    <property type="match status" value="1"/>
</dbReference>
<evidence type="ECO:0000256" key="1">
    <source>
        <dbReference type="ARBA" id="ARBA00004141"/>
    </source>
</evidence>
<evidence type="ECO:0000259" key="9">
    <source>
        <dbReference type="Pfam" id="PF01694"/>
    </source>
</evidence>
<dbReference type="GO" id="GO:0004252">
    <property type="term" value="F:serine-type endopeptidase activity"/>
    <property type="evidence" value="ECO:0007669"/>
    <property type="project" value="InterPro"/>
</dbReference>
<feature type="region of interest" description="Disordered" evidence="7">
    <location>
        <begin position="198"/>
        <end position="282"/>
    </location>
</feature>
<protein>
    <recommendedName>
        <fullName evidence="9">Peptidase S54 rhomboid domain-containing protein</fullName>
    </recommendedName>
</protein>
<dbReference type="OrthoDB" id="10260614at2759"/>
<evidence type="ECO:0000256" key="4">
    <source>
        <dbReference type="ARBA" id="ARBA00022801"/>
    </source>
</evidence>
<feature type="transmembrane region" description="Helical" evidence="8">
    <location>
        <begin position="311"/>
        <end position="332"/>
    </location>
</feature>
<comment type="subcellular location">
    <subcellularLocation>
        <location evidence="1">Membrane</location>
        <topology evidence="1">Multi-pass membrane protein</topology>
    </subcellularLocation>
</comment>
<dbReference type="GO" id="GO:0006465">
    <property type="term" value="P:signal peptide processing"/>
    <property type="evidence" value="ECO:0007669"/>
    <property type="project" value="TreeGrafter"/>
</dbReference>
<keyword evidence="11" id="KW-1185">Reference proteome</keyword>
<feature type="compositionally biased region" description="Basic and acidic residues" evidence="7">
    <location>
        <begin position="212"/>
        <end position="222"/>
    </location>
</feature>
<name>A0A9P9JLH0_9HYPO</name>
<evidence type="ECO:0000256" key="5">
    <source>
        <dbReference type="ARBA" id="ARBA00022989"/>
    </source>
</evidence>
<evidence type="ECO:0000256" key="8">
    <source>
        <dbReference type="SAM" id="Phobius"/>
    </source>
</evidence>
<evidence type="ECO:0000313" key="10">
    <source>
        <dbReference type="EMBL" id="KAH7170882.1"/>
    </source>
</evidence>
<feature type="compositionally biased region" description="Basic and acidic residues" evidence="7">
    <location>
        <begin position="252"/>
        <end position="266"/>
    </location>
</feature>
<feature type="transmembrane region" description="Helical" evidence="8">
    <location>
        <begin position="425"/>
        <end position="445"/>
    </location>
</feature>
<keyword evidence="3 8" id="KW-0812">Transmembrane</keyword>
<sequence length="568" mass="62467">MSLFACPNSSRLWLKIAIRGVSSRAAATTTTSITTTASTIQPFSPARWISTRQGLSSSSPLRRRNGVLAPNYPSVTRRTLFSDKTIRQYEDLPKDYRDQVGLSFRSLDLTDSEVLKVFGRGINPKRANQLLRILHGRRVAGTLDDPIFAVHTAQYTKDQITKALVYLRKSIPVNEVLNAGLRAEDELAQLEQDMDAKAVEKKKKTTATKTSAKADTKEEKSPAKSYVPDPVYGHSKLDEMRSQNVAKRKAKEKADEEARRAAEARGEAAAGPLAQAGKQERKIQNPKIAEYHKNAESDLEAPPEMKAWERILPSATVVGLVIGLLASLAVIYEEPEARYRIFPDISTAHATVGAIIALNVLVYAAWAAPPLWKFCNRYMIFVVATVKPITLFTASFSHQKIGHLIVNMIPLWFIGSLIHEEIGRANFLALYLGCGALGFLGGLTMYTLRGWMHISSLGASGANLGLCSAYFWDHRTDGFKFFGLPQDGVHGIVFLALLFVPQLSYIGRTAKVQIDLVSHVVGMLAGIVGIQYINRGEPEREKKVFEFGTSNKGHAIGSPDEGATNDAN</sequence>
<comment type="caution">
    <text evidence="10">The sequence shown here is derived from an EMBL/GenBank/DDBJ whole genome shotgun (WGS) entry which is preliminary data.</text>
</comment>
<feature type="transmembrane region" description="Helical" evidence="8">
    <location>
        <begin position="347"/>
        <end position="366"/>
    </location>
</feature>
<gene>
    <name evidence="10" type="ORF">EDB81DRAFT_182608</name>
</gene>
<evidence type="ECO:0000313" key="11">
    <source>
        <dbReference type="Proteomes" id="UP000738349"/>
    </source>
</evidence>
<keyword evidence="5 8" id="KW-1133">Transmembrane helix</keyword>
<dbReference type="InterPro" id="IPR022764">
    <property type="entry name" value="Peptidase_S54_rhomboid_dom"/>
</dbReference>
<dbReference type="PANTHER" id="PTHR43731">
    <property type="entry name" value="RHOMBOID PROTEASE"/>
    <property type="match status" value="1"/>
</dbReference>
<feature type="domain" description="Peptidase S54 rhomboid" evidence="9">
    <location>
        <begin position="389"/>
        <end position="528"/>
    </location>
</feature>
<evidence type="ECO:0000256" key="3">
    <source>
        <dbReference type="ARBA" id="ARBA00022692"/>
    </source>
</evidence>
<organism evidence="10 11">
    <name type="scientific">Dactylonectria macrodidyma</name>
    <dbReference type="NCBI Taxonomy" id="307937"/>
    <lineage>
        <taxon>Eukaryota</taxon>
        <taxon>Fungi</taxon>
        <taxon>Dikarya</taxon>
        <taxon>Ascomycota</taxon>
        <taxon>Pezizomycotina</taxon>
        <taxon>Sordariomycetes</taxon>
        <taxon>Hypocreomycetidae</taxon>
        <taxon>Hypocreales</taxon>
        <taxon>Nectriaceae</taxon>
        <taxon>Dactylonectria</taxon>
    </lineage>
</organism>